<evidence type="ECO:0000313" key="1">
    <source>
        <dbReference type="EMBL" id="JAE23832.1"/>
    </source>
</evidence>
<reference evidence="1" key="2">
    <citation type="journal article" date="2015" name="Data Brief">
        <title>Shoot transcriptome of the giant reed, Arundo donax.</title>
        <authorList>
            <person name="Barrero R.A."/>
            <person name="Guerrero F.D."/>
            <person name="Moolhuijzen P."/>
            <person name="Goolsby J.A."/>
            <person name="Tidwell J."/>
            <person name="Bellgard S.E."/>
            <person name="Bellgard M.I."/>
        </authorList>
    </citation>
    <scope>NUCLEOTIDE SEQUENCE</scope>
    <source>
        <tissue evidence="1">Shoot tissue taken approximately 20 cm above the soil surface</tissue>
    </source>
</reference>
<dbReference type="PANTHER" id="PTHR31973">
    <property type="entry name" value="POLYPROTEIN, PUTATIVE-RELATED"/>
    <property type="match status" value="1"/>
</dbReference>
<organism evidence="1">
    <name type="scientific">Arundo donax</name>
    <name type="common">Giant reed</name>
    <name type="synonym">Donax arundinaceus</name>
    <dbReference type="NCBI Taxonomy" id="35708"/>
    <lineage>
        <taxon>Eukaryota</taxon>
        <taxon>Viridiplantae</taxon>
        <taxon>Streptophyta</taxon>
        <taxon>Embryophyta</taxon>
        <taxon>Tracheophyta</taxon>
        <taxon>Spermatophyta</taxon>
        <taxon>Magnoliopsida</taxon>
        <taxon>Liliopsida</taxon>
        <taxon>Poales</taxon>
        <taxon>Poaceae</taxon>
        <taxon>PACMAD clade</taxon>
        <taxon>Arundinoideae</taxon>
        <taxon>Arundineae</taxon>
        <taxon>Arundo</taxon>
    </lineage>
</organism>
<accession>A0A0A9GH72</accession>
<protein>
    <submittedName>
        <fullName evidence="1">Uncharacterized protein</fullName>
    </submittedName>
</protein>
<proteinExistence type="predicted"/>
<dbReference type="PANTHER" id="PTHR31973:SF195">
    <property type="entry name" value="MUDR FAMILY TRANSPOSASE"/>
    <property type="match status" value="1"/>
</dbReference>
<reference evidence="1" key="1">
    <citation type="submission" date="2014-09" db="EMBL/GenBank/DDBJ databases">
        <authorList>
            <person name="Magalhaes I.L.F."/>
            <person name="Oliveira U."/>
            <person name="Santos F.R."/>
            <person name="Vidigal T.H.D.A."/>
            <person name="Brescovit A.D."/>
            <person name="Santos A.J."/>
        </authorList>
    </citation>
    <scope>NUCLEOTIDE SEQUENCE</scope>
    <source>
        <tissue evidence="1">Shoot tissue taken approximately 20 cm above the soil surface</tissue>
    </source>
</reference>
<name>A0A0A9GH72_ARUDO</name>
<dbReference type="EMBL" id="GBRH01174064">
    <property type="protein sequence ID" value="JAE23832.1"/>
    <property type="molecule type" value="Transcribed_RNA"/>
</dbReference>
<dbReference type="AlphaFoldDB" id="A0A0A9GH72"/>
<sequence length="129" mass="15005">MTSNKWVADSVVDLLRDKPTMGPKELHDELKKKYKIDVPYDMVFRGKERALDIINGTWDDSYDLLPTHRAELLKSMPGCIVELDTEEHNGDVCFRRFFVTLKPCIDRFLQGCRSYIAMDRTYLTGRSRG</sequence>